<reference evidence="1" key="1">
    <citation type="submission" date="2022-12" db="EMBL/GenBank/DDBJ databases">
        <title>Genome Sequence of Lasiodiplodia mahajangana.</title>
        <authorList>
            <person name="Buettner E."/>
        </authorList>
    </citation>
    <scope>NUCLEOTIDE SEQUENCE</scope>
    <source>
        <strain evidence="1">VT137</strain>
    </source>
</reference>
<proteinExistence type="predicted"/>
<evidence type="ECO:0000313" key="1">
    <source>
        <dbReference type="EMBL" id="KAJ8125924.1"/>
    </source>
</evidence>
<accession>A0ACC2JEZ6</accession>
<comment type="caution">
    <text evidence="1">The sequence shown here is derived from an EMBL/GenBank/DDBJ whole genome shotgun (WGS) entry which is preliminary data.</text>
</comment>
<keyword evidence="2" id="KW-1185">Reference proteome</keyword>
<evidence type="ECO:0000313" key="2">
    <source>
        <dbReference type="Proteomes" id="UP001153332"/>
    </source>
</evidence>
<name>A0ACC2JEZ6_9PEZI</name>
<protein>
    <submittedName>
        <fullName evidence="1">Uncharacterized protein</fullName>
    </submittedName>
</protein>
<dbReference type="EMBL" id="JAPUUL010002115">
    <property type="protein sequence ID" value="KAJ8125924.1"/>
    <property type="molecule type" value="Genomic_DNA"/>
</dbReference>
<gene>
    <name evidence="1" type="ORF">O1611_g7714</name>
</gene>
<sequence>MPSQSNPYTLFHLVPVSQFASQALLDPTNKPFVSPSRDGRLGLEVGYNVPSMSRPNLITTLGQDADLNLRMIDFRYTMAKVHATFEFNPRSGLVVLSVQSKAISSVSYVEIPKTADGEKREETASLQQQIPKSVNVGESYTGGGVILYDHEYEIVITSYRFRLLWLYDSAESEIRARRGYQESLRQLFQYDHVEYDTTRLSTTREPHFEEIKQLRETLNLGAYDIVTKRVDRRSGDVVAVKQPRLEDPKTSEIMHDYFCIEIENMEGLIHPNIIPLLGHRHLYTRHPEILMPFREGHLGDLAPQIKDADMGDFCGSVLKQMLAALDYTASEGVIHRDLKPSNILFYRLPDRLPGKSQYHFQLADFRLAQYTALAESLYIGTLPYMAPEVCPKESEVRARQSPKVDIWSLFATIVAIDRRFPDFPPKSSDYAIILNALQKKDVKDLCGPMGRRNPRSRASAAQMLRYFFYGEGLTTPISEISQIEPAYEVDETDETDETELPSIPVTRSRGQTENDDGSTFRQANVAALEWGSALRTENNSDSTVQQPSQCNEDYQASTQSRRAFGSVASTNTNRQNNPPYPKPPRSLAVSVGPV</sequence>
<dbReference type="Proteomes" id="UP001153332">
    <property type="component" value="Unassembled WGS sequence"/>
</dbReference>
<organism evidence="1 2">
    <name type="scientific">Lasiodiplodia mahajangana</name>
    <dbReference type="NCBI Taxonomy" id="1108764"/>
    <lineage>
        <taxon>Eukaryota</taxon>
        <taxon>Fungi</taxon>
        <taxon>Dikarya</taxon>
        <taxon>Ascomycota</taxon>
        <taxon>Pezizomycotina</taxon>
        <taxon>Dothideomycetes</taxon>
        <taxon>Dothideomycetes incertae sedis</taxon>
        <taxon>Botryosphaeriales</taxon>
        <taxon>Botryosphaeriaceae</taxon>
        <taxon>Lasiodiplodia</taxon>
    </lineage>
</organism>